<dbReference type="SUPFAM" id="SSF103473">
    <property type="entry name" value="MFS general substrate transporter"/>
    <property type="match status" value="1"/>
</dbReference>
<dbReference type="Gene3D" id="1.20.1250.20">
    <property type="entry name" value="MFS general substrate transporter like domains"/>
    <property type="match status" value="1"/>
</dbReference>
<dbReference type="InterPro" id="IPR036259">
    <property type="entry name" value="MFS_trans_sf"/>
</dbReference>
<gene>
    <name evidence="1" type="ORF">B296_00046440</name>
</gene>
<dbReference type="Proteomes" id="UP000287651">
    <property type="component" value="Unassembled WGS sequence"/>
</dbReference>
<dbReference type="EMBL" id="AMZH03020227">
    <property type="protein sequence ID" value="RRT39387.1"/>
    <property type="molecule type" value="Genomic_DNA"/>
</dbReference>
<accession>A0A426XIT2</accession>
<reference evidence="1 2" key="1">
    <citation type="journal article" date="2014" name="Agronomy (Basel)">
        <title>A Draft Genome Sequence for Ensete ventricosum, the Drought-Tolerant Tree Against Hunger.</title>
        <authorList>
            <person name="Harrison J."/>
            <person name="Moore K.A."/>
            <person name="Paszkiewicz K."/>
            <person name="Jones T."/>
            <person name="Grant M."/>
            <person name="Ambacheew D."/>
            <person name="Muzemil S."/>
            <person name="Studholme D.J."/>
        </authorList>
    </citation>
    <scope>NUCLEOTIDE SEQUENCE [LARGE SCALE GENOMIC DNA]</scope>
</reference>
<organism evidence="1 2">
    <name type="scientific">Ensete ventricosum</name>
    <name type="common">Abyssinian banana</name>
    <name type="synonym">Musa ensete</name>
    <dbReference type="NCBI Taxonomy" id="4639"/>
    <lineage>
        <taxon>Eukaryota</taxon>
        <taxon>Viridiplantae</taxon>
        <taxon>Streptophyta</taxon>
        <taxon>Embryophyta</taxon>
        <taxon>Tracheophyta</taxon>
        <taxon>Spermatophyta</taxon>
        <taxon>Magnoliopsida</taxon>
        <taxon>Liliopsida</taxon>
        <taxon>Zingiberales</taxon>
        <taxon>Musaceae</taxon>
        <taxon>Ensete</taxon>
    </lineage>
</organism>
<dbReference type="AlphaFoldDB" id="A0A426XIT2"/>
<dbReference type="PANTHER" id="PTHR11654">
    <property type="entry name" value="OLIGOPEPTIDE TRANSPORTER-RELATED"/>
    <property type="match status" value="1"/>
</dbReference>
<evidence type="ECO:0008006" key="3">
    <source>
        <dbReference type="Google" id="ProtNLM"/>
    </source>
</evidence>
<name>A0A426XIT2_ENSVE</name>
<proteinExistence type="predicted"/>
<sequence>MAENSESGRGEYTKDGTVDLKGNPVLRSKRGGWTACSFVVVYEAFERMAYYGISSNLVLYLTDKLHQGTVASANNVTNWLGAVWLTPIVGAYVADAHLGRYWTFAIASVIYLSVKLPRPSIVSLSLLAKKAIDTYITRSISTHHNSSSSYMHNRPDFRVNGSFSFVDTKLED</sequence>
<comment type="caution">
    <text evidence="1">The sequence shown here is derived from an EMBL/GenBank/DDBJ whole genome shotgun (WGS) entry which is preliminary data.</text>
</comment>
<evidence type="ECO:0000313" key="2">
    <source>
        <dbReference type="Proteomes" id="UP000287651"/>
    </source>
</evidence>
<protein>
    <recommendedName>
        <fullName evidence="3">Major facilitator superfamily (MFS) profile domain-containing protein</fullName>
    </recommendedName>
</protein>
<evidence type="ECO:0000313" key="1">
    <source>
        <dbReference type="EMBL" id="RRT39387.1"/>
    </source>
</evidence>